<evidence type="ECO:0008006" key="3">
    <source>
        <dbReference type="Google" id="ProtNLM"/>
    </source>
</evidence>
<comment type="caution">
    <text evidence="1">The sequence shown here is derived from an EMBL/GenBank/DDBJ whole genome shotgun (WGS) entry which is preliminary data.</text>
</comment>
<sequence length="404" mass="46162">MFLGRQLGPRLKSSFFISYPIGRHLSLLHTQQKPTRSVTLTPVKPSDAQNLLQLLNTYSIIENITPEPDWNAFTVDFFEHETARRLVDVFNSNPHLKTWARTQYKPKALLPSCEIISSVWQGRSRSIMFHPPVYEEWTIDRVREQFEEFGPVVHVVEMGDTGGQFEISFFRFWDAVKAESVLPQTLRRLPVRDTFTDSQRLLPPYDKELSQFADVVSESGPRFGSSRLLAISNSTPTHEWLPHLSKALRRYCVVDHQLEENAIALRFSSEDQLVHFYKSCRSASPDSLITSRNLHILDNTFNSLLFHEKLALKLGACQVVVLSLLPEHVTKDASRQMRTDFAQLGTVGHVWGRKDTSFVAFLSTRSAVHAISRMGSGTVSGTGPFADYNNEEEMKWWYSFGAHM</sequence>
<evidence type="ECO:0000313" key="2">
    <source>
        <dbReference type="Proteomes" id="UP001465976"/>
    </source>
</evidence>
<gene>
    <name evidence="1" type="ORF">V5O48_015072</name>
</gene>
<proteinExistence type="predicted"/>
<accession>A0ABR3EVK8</accession>
<feature type="non-terminal residue" evidence="1">
    <location>
        <position position="404"/>
    </location>
</feature>
<protein>
    <recommendedName>
        <fullName evidence="3">RRM domain-containing protein</fullName>
    </recommendedName>
</protein>
<dbReference type="Proteomes" id="UP001465976">
    <property type="component" value="Unassembled WGS sequence"/>
</dbReference>
<dbReference type="EMBL" id="JBAHYK010001731">
    <property type="protein sequence ID" value="KAL0566928.1"/>
    <property type="molecule type" value="Genomic_DNA"/>
</dbReference>
<organism evidence="1 2">
    <name type="scientific">Marasmius crinis-equi</name>
    <dbReference type="NCBI Taxonomy" id="585013"/>
    <lineage>
        <taxon>Eukaryota</taxon>
        <taxon>Fungi</taxon>
        <taxon>Dikarya</taxon>
        <taxon>Basidiomycota</taxon>
        <taxon>Agaricomycotina</taxon>
        <taxon>Agaricomycetes</taxon>
        <taxon>Agaricomycetidae</taxon>
        <taxon>Agaricales</taxon>
        <taxon>Marasmiineae</taxon>
        <taxon>Marasmiaceae</taxon>
        <taxon>Marasmius</taxon>
    </lineage>
</organism>
<evidence type="ECO:0000313" key="1">
    <source>
        <dbReference type="EMBL" id="KAL0566928.1"/>
    </source>
</evidence>
<name>A0ABR3EVK8_9AGAR</name>
<reference evidence="1 2" key="1">
    <citation type="submission" date="2024-02" db="EMBL/GenBank/DDBJ databases">
        <title>A draft genome for the cacao thread blight pathogen Marasmius crinis-equi.</title>
        <authorList>
            <person name="Cohen S.P."/>
            <person name="Baruah I.K."/>
            <person name="Amoako-Attah I."/>
            <person name="Bukari Y."/>
            <person name="Meinhardt L.W."/>
            <person name="Bailey B.A."/>
        </authorList>
    </citation>
    <scope>NUCLEOTIDE SEQUENCE [LARGE SCALE GENOMIC DNA]</scope>
    <source>
        <strain evidence="1 2">GH-76</strain>
    </source>
</reference>
<keyword evidence="2" id="KW-1185">Reference proteome</keyword>